<name>A0AAW2TBZ2_9LAMI</name>
<reference evidence="1" key="1">
    <citation type="submission" date="2020-06" db="EMBL/GenBank/DDBJ databases">
        <authorList>
            <person name="Li T."/>
            <person name="Hu X."/>
            <person name="Zhang T."/>
            <person name="Song X."/>
            <person name="Zhang H."/>
            <person name="Dai N."/>
            <person name="Sheng W."/>
            <person name="Hou X."/>
            <person name="Wei L."/>
        </authorList>
    </citation>
    <scope>NUCLEOTIDE SEQUENCE</scope>
    <source>
        <strain evidence="1">KEN1</strain>
        <tissue evidence="1">Leaf</tissue>
    </source>
</reference>
<gene>
    <name evidence="1" type="ORF">Slati_4236700</name>
</gene>
<proteinExistence type="predicted"/>
<sequence>MQEKECKHETSIAHLKSEILSLHDRLEQAVLKLQDYPSTKEGKQKFEELWVNRMVDFKRSMELQRLLINSALNYYCHGYRICISQFANVGYPSLTAPTNFLDIHAGLADAPELDEEIPCELPENLLHVPREGKAPANLKEPMVEDVVPLKVVP</sequence>
<dbReference type="EMBL" id="JACGWN010000015">
    <property type="protein sequence ID" value="KAL0402068.1"/>
    <property type="molecule type" value="Genomic_DNA"/>
</dbReference>
<reference evidence="1" key="2">
    <citation type="journal article" date="2024" name="Plant">
        <title>Genomic evolution and insights into agronomic trait innovations of Sesamum species.</title>
        <authorList>
            <person name="Miao H."/>
            <person name="Wang L."/>
            <person name="Qu L."/>
            <person name="Liu H."/>
            <person name="Sun Y."/>
            <person name="Le M."/>
            <person name="Wang Q."/>
            <person name="Wei S."/>
            <person name="Zheng Y."/>
            <person name="Lin W."/>
            <person name="Duan Y."/>
            <person name="Cao H."/>
            <person name="Xiong S."/>
            <person name="Wang X."/>
            <person name="Wei L."/>
            <person name="Li C."/>
            <person name="Ma Q."/>
            <person name="Ju M."/>
            <person name="Zhao R."/>
            <person name="Li G."/>
            <person name="Mu C."/>
            <person name="Tian Q."/>
            <person name="Mei H."/>
            <person name="Zhang T."/>
            <person name="Gao T."/>
            <person name="Zhang H."/>
        </authorList>
    </citation>
    <scope>NUCLEOTIDE SEQUENCE</scope>
    <source>
        <strain evidence="1">KEN1</strain>
    </source>
</reference>
<dbReference type="AlphaFoldDB" id="A0AAW2TBZ2"/>
<comment type="caution">
    <text evidence="1">The sequence shown here is derived from an EMBL/GenBank/DDBJ whole genome shotgun (WGS) entry which is preliminary data.</text>
</comment>
<accession>A0AAW2TBZ2</accession>
<protein>
    <submittedName>
        <fullName evidence="1">Uncharacterized protein</fullName>
    </submittedName>
</protein>
<evidence type="ECO:0000313" key="1">
    <source>
        <dbReference type="EMBL" id="KAL0402068.1"/>
    </source>
</evidence>
<organism evidence="1">
    <name type="scientific">Sesamum latifolium</name>
    <dbReference type="NCBI Taxonomy" id="2727402"/>
    <lineage>
        <taxon>Eukaryota</taxon>
        <taxon>Viridiplantae</taxon>
        <taxon>Streptophyta</taxon>
        <taxon>Embryophyta</taxon>
        <taxon>Tracheophyta</taxon>
        <taxon>Spermatophyta</taxon>
        <taxon>Magnoliopsida</taxon>
        <taxon>eudicotyledons</taxon>
        <taxon>Gunneridae</taxon>
        <taxon>Pentapetalae</taxon>
        <taxon>asterids</taxon>
        <taxon>lamiids</taxon>
        <taxon>Lamiales</taxon>
        <taxon>Pedaliaceae</taxon>
        <taxon>Sesamum</taxon>
    </lineage>
</organism>